<dbReference type="InterPro" id="IPR005644">
    <property type="entry name" value="NolW-like"/>
</dbReference>
<dbReference type="AlphaFoldDB" id="A0A158G3W2"/>
<dbReference type="InterPro" id="IPR038591">
    <property type="entry name" value="NolW-like_sf"/>
</dbReference>
<sequence length="507" mass="54230">MHYAARSSPLPDVLKDVLAAGGIAADVGRDVRGTVNGVFDETPGSLFMKLTEVYGLVWYFDGRAMHVTTAADVRSRVIPFAPMTRGTVTSLLRSLELDGPNASIRYSDTSIRVSGPSRFVDAVAEAVDKAQRQTTVDTPFDQTSIRVFPLHYAQAQDITYTINGRDQVVPGVATLLRNLMSDVYAVKQPERGNARAGRQASRGGPPPLPSLRGMGMADIALPQTDKGMADAVSGATRNDVTPARQNIVADARTNAVVIHDVPAMMPNYERAIAMLDRPQELIEIDAAVIDVSSGFTNELGVQWGGANGRVNLGVNAGSADLTTRRPDLPAPTSLVTGLNFATLIGNSAQYLFAQIHALEASGRARILSRPQVLTLNNSAAVLSSRSSVYVRVAGNQDVDLYNVDTGLSLRVTPMVESTSDTHKNIHMNIQIDDGAFDTSLTVDGIPNVNNHSIVTQAVVRDGESLLSADTSMKRTSRPSRRCPCSAACRTSARSFATSRRRASGLNA</sequence>
<keyword evidence="2" id="KW-0732">Signal</keyword>
<evidence type="ECO:0000313" key="8">
    <source>
        <dbReference type="EMBL" id="SAL26808.1"/>
    </source>
</evidence>
<dbReference type="Proteomes" id="UP000054925">
    <property type="component" value="Unassembled WGS sequence"/>
</dbReference>
<evidence type="ECO:0000256" key="3">
    <source>
        <dbReference type="RuleBase" id="RU004003"/>
    </source>
</evidence>
<proteinExistence type="inferred from homology"/>
<evidence type="ECO:0000313" key="9">
    <source>
        <dbReference type="Proteomes" id="UP000054925"/>
    </source>
</evidence>
<evidence type="ECO:0000259" key="7">
    <source>
        <dbReference type="Pfam" id="PF03958"/>
    </source>
</evidence>
<accession>A0A158G3W2</accession>
<dbReference type="Gene3D" id="3.30.1370.120">
    <property type="match status" value="2"/>
</dbReference>
<organism evidence="8 9">
    <name type="scientific">Caballeronia terrestris</name>
    <dbReference type="NCBI Taxonomy" id="1226301"/>
    <lineage>
        <taxon>Bacteria</taxon>
        <taxon>Pseudomonadati</taxon>
        <taxon>Pseudomonadota</taxon>
        <taxon>Betaproteobacteria</taxon>
        <taxon>Burkholderiales</taxon>
        <taxon>Burkholderiaceae</taxon>
        <taxon>Caballeronia</taxon>
    </lineage>
</organism>
<feature type="domain" description="NolW-like" evidence="7">
    <location>
        <begin position="146"/>
        <end position="280"/>
    </location>
</feature>
<keyword evidence="4" id="KW-0813">Transport</keyword>
<evidence type="ECO:0000256" key="4">
    <source>
        <dbReference type="RuleBase" id="RU004004"/>
    </source>
</evidence>
<evidence type="ECO:0000259" key="6">
    <source>
        <dbReference type="Pfam" id="PF00263"/>
    </source>
</evidence>
<comment type="caution">
    <text evidence="8">The sequence shown here is derived from an EMBL/GenBank/DDBJ whole genome shotgun (WGS) entry which is preliminary data.</text>
</comment>
<comment type="similarity">
    <text evidence="3">Belongs to the bacterial secretin family.</text>
</comment>
<dbReference type="InterPro" id="IPR050810">
    <property type="entry name" value="Bact_Secretion_Sys_Channel"/>
</dbReference>
<name>A0A158G3W2_9BURK</name>
<dbReference type="Pfam" id="PF03958">
    <property type="entry name" value="Secretin_N"/>
    <property type="match status" value="1"/>
</dbReference>
<dbReference type="Gene3D" id="3.55.50.30">
    <property type="match status" value="1"/>
</dbReference>
<evidence type="ECO:0000256" key="2">
    <source>
        <dbReference type="ARBA" id="ARBA00022729"/>
    </source>
</evidence>
<gene>
    <name evidence="8" type="ORF">AWB67_01103</name>
</gene>
<dbReference type="GO" id="GO:0009279">
    <property type="term" value="C:cell outer membrane"/>
    <property type="evidence" value="ECO:0007669"/>
    <property type="project" value="UniProtKB-SubCell"/>
</dbReference>
<dbReference type="Pfam" id="PF00263">
    <property type="entry name" value="Secretin"/>
    <property type="match status" value="1"/>
</dbReference>
<dbReference type="GO" id="GO:0015627">
    <property type="term" value="C:type II protein secretion system complex"/>
    <property type="evidence" value="ECO:0007669"/>
    <property type="project" value="TreeGrafter"/>
</dbReference>
<dbReference type="PRINTS" id="PR01337">
    <property type="entry name" value="TYPE3OMGPROT"/>
</dbReference>
<protein>
    <submittedName>
        <fullName evidence="8">Type III secretion system protein</fullName>
    </submittedName>
</protein>
<feature type="domain" description="Type II/III secretion system secretin-like" evidence="6">
    <location>
        <begin position="357"/>
        <end position="466"/>
    </location>
</feature>
<feature type="region of interest" description="Disordered" evidence="5">
    <location>
        <begin position="190"/>
        <end position="212"/>
    </location>
</feature>
<keyword evidence="9" id="KW-1185">Reference proteome</keyword>
<reference evidence="8" key="1">
    <citation type="submission" date="2016-01" db="EMBL/GenBank/DDBJ databases">
        <authorList>
            <person name="Peeters C."/>
        </authorList>
    </citation>
    <scope>NUCLEOTIDE SEQUENCE [LARGE SCALE GENOMIC DNA]</scope>
    <source>
        <strain evidence="8">LMG 22937</strain>
    </source>
</reference>
<dbReference type="InterPro" id="IPR004846">
    <property type="entry name" value="T2SS/T3SS_dom"/>
</dbReference>
<evidence type="ECO:0000256" key="1">
    <source>
        <dbReference type="ARBA" id="ARBA00004442"/>
    </source>
</evidence>
<dbReference type="EMBL" id="FCOL02000004">
    <property type="protein sequence ID" value="SAL26808.1"/>
    <property type="molecule type" value="Genomic_DNA"/>
</dbReference>
<dbReference type="PANTHER" id="PTHR30332">
    <property type="entry name" value="PROBABLE GENERAL SECRETION PATHWAY PROTEIN D"/>
    <property type="match status" value="1"/>
</dbReference>
<dbReference type="GO" id="GO:0009306">
    <property type="term" value="P:protein secretion"/>
    <property type="evidence" value="ECO:0007669"/>
    <property type="project" value="InterPro"/>
</dbReference>
<evidence type="ECO:0000256" key="5">
    <source>
        <dbReference type="SAM" id="MobiDB-lite"/>
    </source>
</evidence>
<dbReference type="InterPro" id="IPR003522">
    <property type="entry name" value="T3SS_OM_pore_YscC"/>
</dbReference>
<dbReference type="PANTHER" id="PTHR30332:SF5">
    <property type="entry name" value="SPI-1 TYPE 3 SECRETION SYSTEM SECRETIN"/>
    <property type="match status" value="1"/>
</dbReference>
<comment type="subcellular location">
    <subcellularLocation>
        <location evidence="1 4">Cell outer membrane</location>
    </subcellularLocation>
</comment>